<keyword evidence="2" id="KW-1185">Reference proteome</keyword>
<evidence type="ECO:0000313" key="2">
    <source>
        <dbReference type="Proteomes" id="UP001150062"/>
    </source>
</evidence>
<reference evidence="1" key="1">
    <citation type="submission" date="2022-08" db="EMBL/GenBank/DDBJ databases">
        <title>Novel sulfate-reducing endosymbionts in the free-living metamonad Anaeramoeba.</title>
        <authorList>
            <person name="Jerlstrom-Hultqvist J."/>
            <person name="Cepicka I."/>
            <person name="Gallot-Lavallee L."/>
            <person name="Salas-Leiva D."/>
            <person name="Curtis B.A."/>
            <person name="Zahonova K."/>
            <person name="Pipaliya S."/>
            <person name="Dacks J."/>
            <person name="Roger A.J."/>
        </authorList>
    </citation>
    <scope>NUCLEOTIDE SEQUENCE</scope>
    <source>
        <strain evidence="1">Schooner1</strain>
    </source>
</reference>
<evidence type="ECO:0008006" key="3">
    <source>
        <dbReference type="Google" id="ProtNLM"/>
    </source>
</evidence>
<gene>
    <name evidence="1" type="ORF">M0813_07450</name>
</gene>
<comment type="caution">
    <text evidence="1">The sequence shown here is derived from an EMBL/GenBank/DDBJ whole genome shotgun (WGS) entry which is preliminary data.</text>
</comment>
<dbReference type="EMBL" id="JAOAOG010000317">
    <property type="protein sequence ID" value="KAJ6229860.1"/>
    <property type="molecule type" value="Genomic_DNA"/>
</dbReference>
<organism evidence="1 2">
    <name type="scientific">Anaeramoeba flamelloides</name>
    <dbReference type="NCBI Taxonomy" id="1746091"/>
    <lineage>
        <taxon>Eukaryota</taxon>
        <taxon>Metamonada</taxon>
        <taxon>Anaeramoebidae</taxon>
        <taxon>Anaeramoeba</taxon>
    </lineage>
</organism>
<evidence type="ECO:0000313" key="1">
    <source>
        <dbReference type="EMBL" id="KAJ6229860.1"/>
    </source>
</evidence>
<name>A0ABQ8XC11_9EUKA</name>
<sequence length="120" mass="14296">MFNRFKTDKCLFCDTLIEDIPHMLWECPAYNEARLEWLKDLVGLEYLKFTKTQNKKTLENNEKMKKKIIKIINQITKEKNTYALLANINYKYIYKPTTKFLNNCFHTRAIGHDSIAAIKN</sequence>
<accession>A0ABQ8XC11</accession>
<protein>
    <recommendedName>
        <fullName evidence="3">Reverse transcriptase zinc-binding domain-containing protein</fullName>
    </recommendedName>
</protein>
<dbReference type="Proteomes" id="UP001150062">
    <property type="component" value="Unassembled WGS sequence"/>
</dbReference>
<proteinExistence type="predicted"/>